<dbReference type="Proteomes" id="UP000239735">
    <property type="component" value="Unassembled WGS sequence"/>
</dbReference>
<reference evidence="2" key="1">
    <citation type="submission" date="2018-02" db="EMBL/GenBank/DDBJ databases">
        <authorList>
            <person name="Hausmann B."/>
        </authorList>
    </citation>
    <scope>NUCLEOTIDE SEQUENCE [LARGE SCALE GENOMIC DNA]</scope>
    <source>
        <strain evidence="2">Peat soil MAG SbA5</strain>
    </source>
</reference>
<evidence type="ECO:0000313" key="1">
    <source>
        <dbReference type="EMBL" id="SPE31105.1"/>
    </source>
</evidence>
<sequence>MNVEQVDSKADSTATRKTRLTQYRKNAERWQFFAVARNEDGKPNPDKIIIAGRQVDWQTPGAKFYLNCRRRASCRLSRSLEGEPAQVVPLSCLTENPRARVGGEAAGFTMSFTERRVRRWMSVESIALRPCGGRYFTYWQIRWLCLSSGSKGRLGNL</sequence>
<protein>
    <submittedName>
        <fullName evidence="1">Uncharacterized protein</fullName>
    </submittedName>
</protein>
<dbReference type="AlphaFoldDB" id="A0A2N9M6N0"/>
<proteinExistence type="predicted"/>
<name>A0A2N9M6N0_9BACT</name>
<gene>
    <name evidence="1" type="ORF">SBA5_830001</name>
</gene>
<dbReference type="EMBL" id="OKRB01000145">
    <property type="protein sequence ID" value="SPE31105.1"/>
    <property type="molecule type" value="Genomic_DNA"/>
</dbReference>
<organism evidence="1 2">
    <name type="scientific">Candidatus Sulfuritelmatomonas gaucii</name>
    <dbReference type="NCBI Taxonomy" id="2043161"/>
    <lineage>
        <taxon>Bacteria</taxon>
        <taxon>Pseudomonadati</taxon>
        <taxon>Acidobacteriota</taxon>
        <taxon>Terriglobia</taxon>
        <taxon>Terriglobales</taxon>
        <taxon>Acidobacteriaceae</taxon>
        <taxon>Candidatus Sulfuritelmatomonas</taxon>
    </lineage>
</organism>
<evidence type="ECO:0000313" key="2">
    <source>
        <dbReference type="Proteomes" id="UP000239735"/>
    </source>
</evidence>
<accession>A0A2N9M6N0</accession>